<feature type="compositionally biased region" description="Basic and acidic residues" evidence="1">
    <location>
        <begin position="82"/>
        <end position="99"/>
    </location>
</feature>
<feature type="transmembrane region" description="Helical" evidence="2">
    <location>
        <begin position="34"/>
        <end position="53"/>
    </location>
</feature>
<evidence type="ECO:0000256" key="1">
    <source>
        <dbReference type="SAM" id="MobiDB-lite"/>
    </source>
</evidence>
<evidence type="ECO:0008006" key="5">
    <source>
        <dbReference type="Google" id="ProtNLM"/>
    </source>
</evidence>
<reference evidence="3 4" key="1">
    <citation type="submission" date="2021-06" db="EMBL/GenBank/DDBJ databases">
        <authorList>
            <person name="Palmer J.M."/>
        </authorList>
    </citation>
    <scope>NUCLEOTIDE SEQUENCE [LARGE SCALE GENOMIC DNA]</scope>
    <source>
        <strain evidence="3 4">AS_MEX2019</strain>
        <tissue evidence="3">Muscle</tissue>
    </source>
</reference>
<dbReference type="EMBL" id="JAHRIP010034937">
    <property type="protein sequence ID" value="MEQ2293878.1"/>
    <property type="molecule type" value="Genomic_DNA"/>
</dbReference>
<protein>
    <recommendedName>
        <fullName evidence="5">Transmembrane protein</fullName>
    </recommendedName>
</protein>
<sequence>MQNTMHDANQQRDCEREWDKEVVLAKGRPRLLKALARCFFLPFAFFGVLLYFGSRWLPTCARTVLLYRTDISRHIGQVDPDPDGRSGPRKPDTCIEVCR</sequence>
<keyword evidence="2" id="KW-0472">Membrane</keyword>
<name>A0ABV0YJ73_9TELE</name>
<accession>A0ABV0YJ73</accession>
<keyword evidence="4" id="KW-1185">Reference proteome</keyword>
<gene>
    <name evidence="3" type="ORF">AMECASPLE_037988</name>
</gene>
<proteinExistence type="predicted"/>
<keyword evidence="2" id="KW-0812">Transmembrane</keyword>
<evidence type="ECO:0000313" key="4">
    <source>
        <dbReference type="Proteomes" id="UP001469553"/>
    </source>
</evidence>
<feature type="region of interest" description="Disordered" evidence="1">
    <location>
        <begin position="77"/>
        <end position="99"/>
    </location>
</feature>
<evidence type="ECO:0000256" key="2">
    <source>
        <dbReference type="SAM" id="Phobius"/>
    </source>
</evidence>
<keyword evidence="2" id="KW-1133">Transmembrane helix</keyword>
<organism evidence="3 4">
    <name type="scientific">Ameca splendens</name>
    <dbReference type="NCBI Taxonomy" id="208324"/>
    <lineage>
        <taxon>Eukaryota</taxon>
        <taxon>Metazoa</taxon>
        <taxon>Chordata</taxon>
        <taxon>Craniata</taxon>
        <taxon>Vertebrata</taxon>
        <taxon>Euteleostomi</taxon>
        <taxon>Actinopterygii</taxon>
        <taxon>Neopterygii</taxon>
        <taxon>Teleostei</taxon>
        <taxon>Neoteleostei</taxon>
        <taxon>Acanthomorphata</taxon>
        <taxon>Ovalentaria</taxon>
        <taxon>Atherinomorphae</taxon>
        <taxon>Cyprinodontiformes</taxon>
        <taxon>Goodeidae</taxon>
        <taxon>Ameca</taxon>
    </lineage>
</organism>
<comment type="caution">
    <text evidence="3">The sequence shown here is derived from an EMBL/GenBank/DDBJ whole genome shotgun (WGS) entry which is preliminary data.</text>
</comment>
<evidence type="ECO:0000313" key="3">
    <source>
        <dbReference type="EMBL" id="MEQ2293878.1"/>
    </source>
</evidence>
<dbReference type="Proteomes" id="UP001469553">
    <property type="component" value="Unassembled WGS sequence"/>
</dbReference>